<feature type="transmembrane region" description="Helical" evidence="6">
    <location>
        <begin position="89"/>
        <end position="113"/>
    </location>
</feature>
<evidence type="ECO:0000256" key="3">
    <source>
        <dbReference type="ARBA" id="ARBA00022692"/>
    </source>
</evidence>
<reference evidence="7" key="1">
    <citation type="journal article" date="2014" name="Genome Announc.">
        <title>Draft Genome Sequences of Three Alkaliphilic Bacillus Strains, Bacillus wakoensis JCM 9140T, Bacillus akibai JCM 9157T, and Bacillus hemicellulosilyticus JCM 9152T.</title>
        <authorList>
            <person name="Yuki M."/>
            <person name="Oshima K."/>
            <person name="Suda W."/>
            <person name="Oshida Y."/>
            <person name="Kitamura K."/>
            <person name="Iida T."/>
            <person name="Hattori M."/>
            <person name="Ohkuma M."/>
        </authorList>
    </citation>
    <scope>NUCLEOTIDE SEQUENCE [LARGE SCALE GENOMIC DNA]</scope>
    <source>
        <strain evidence="7">JCM 9152</strain>
    </source>
</reference>
<sequence length="317" mass="35182">MVIASFVIRDKKEQTNIKLDITSVIFSSLGFGGILYGFSTAGDDGWNHSEVYITILVGLIALIIFIMRQTKQENPMLNFNVFKFPMYSLSIIISMIISMTLFSSMILIPIYFITLRGISTMDAGLMMLPGVLILSIMSPIVGKLFDKMGARILAVTGLFIITVTSYYFSQLTLETTYFQLIFLNTVRSLGIALVMMPVATNGLNQLPERFYPHGTAMNNTMQQISGAIGTALLITIMSIRTEVHASAFEESLLPVVDDQIIILSMLEGINDAFFVTIFFSVIALILAAFFKRSKPEEEIKKINKVENRGESGLVSSK</sequence>
<dbReference type="InterPro" id="IPR036259">
    <property type="entry name" value="MFS_trans_sf"/>
</dbReference>
<evidence type="ECO:0000256" key="5">
    <source>
        <dbReference type="ARBA" id="ARBA00023136"/>
    </source>
</evidence>
<feature type="transmembrane region" description="Helical" evidence="6">
    <location>
        <begin position="125"/>
        <end position="145"/>
    </location>
</feature>
<dbReference type="PANTHER" id="PTHR42718:SF9">
    <property type="entry name" value="MAJOR FACILITATOR SUPERFAMILY MULTIDRUG TRANSPORTER MFSC"/>
    <property type="match status" value="1"/>
</dbReference>
<gene>
    <name evidence="7" type="ORF">JCM9152_3015</name>
</gene>
<dbReference type="STRING" id="1236971.JCM9152_3015"/>
<feature type="transmembrane region" description="Helical" evidence="6">
    <location>
        <begin position="51"/>
        <end position="68"/>
    </location>
</feature>
<dbReference type="EMBL" id="BAUU01000020">
    <property type="protein sequence ID" value="GAE31541.1"/>
    <property type="molecule type" value="Genomic_DNA"/>
</dbReference>
<keyword evidence="3 6" id="KW-0812">Transmembrane</keyword>
<dbReference type="Gene3D" id="1.20.1250.20">
    <property type="entry name" value="MFS general substrate transporter like domains"/>
    <property type="match status" value="1"/>
</dbReference>
<keyword evidence="2" id="KW-0813">Transport</keyword>
<dbReference type="SUPFAM" id="SSF103473">
    <property type="entry name" value="MFS general substrate transporter"/>
    <property type="match status" value="1"/>
</dbReference>
<keyword evidence="4 6" id="KW-1133">Transmembrane helix</keyword>
<dbReference type="Pfam" id="PF07690">
    <property type="entry name" value="MFS_1"/>
    <property type="match status" value="1"/>
</dbReference>
<feature type="transmembrane region" description="Helical" evidence="6">
    <location>
        <begin position="272"/>
        <end position="290"/>
    </location>
</feature>
<dbReference type="PANTHER" id="PTHR42718">
    <property type="entry name" value="MAJOR FACILITATOR SUPERFAMILY MULTIDRUG TRANSPORTER MFSC"/>
    <property type="match status" value="1"/>
</dbReference>
<name>W4QHI3_9BACI</name>
<proteinExistence type="predicted"/>
<organism evidence="7 8">
    <name type="scientific">Halalkalibacter hemicellulosilyticusJCM 9152</name>
    <dbReference type="NCBI Taxonomy" id="1236971"/>
    <lineage>
        <taxon>Bacteria</taxon>
        <taxon>Bacillati</taxon>
        <taxon>Bacillota</taxon>
        <taxon>Bacilli</taxon>
        <taxon>Bacillales</taxon>
        <taxon>Bacillaceae</taxon>
        <taxon>Halalkalibacter</taxon>
    </lineage>
</organism>
<keyword evidence="8" id="KW-1185">Reference proteome</keyword>
<feature type="transmembrane region" description="Helical" evidence="6">
    <location>
        <begin position="152"/>
        <end position="169"/>
    </location>
</feature>
<dbReference type="GO" id="GO:0005886">
    <property type="term" value="C:plasma membrane"/>
    <property type="evidence" value="ECO:0007669"/>
    <property type="project" value="UniProtKB-SubCell"/>
</dbReference>
<keyword evidence="5 6" id="KW-0472">Membrane</keyword>
<feature type="transmembrane region" description="Helical" evidence="6">
    <location>
        <begin position="21"/>
        <end position="39"/>
    </location>
</feature>
<comment type="caution">
    <text evidence="7">The sequence shown here is derived from an EMBL/GenBank/DDBJ whole genome shotgun (WGS) entry which is preliminary data.</text>
</comment>
<evidence type="ECO:0000256" key="2">
    <source>
        <dbReference type="ARBA" id="ARBA00022448"/>
    </source>
</evidence>
<accession>W4QHI3</accession>
<evidence type="ECO:0000256" key="1">
    <source>
        <dbReference type="ARBA" id="ARBA00004651"/>
    </source>
</evidence>
<dbReference type="InterPro" id="IPR011701">
    <property type="entry name" value="MFS"/>
</dbReference>
<feature type="transmembrane region" description="Helical" evidence="6">
    <location>
        <begin position="224"/>
        <end position="241"/>
    </location>
</feature>
<feature type="transmembrane region" description="Helical" evidence="6">
    <location>
        <begin position="181"/>
        <end position="203"/>
    </location>
</feature>
<evidence type="ECO:0000313" key="7">
    <source>
        <dbReference type="EMBL" id="GAE31541.1"/>
    </source>
</evidence>
<evidence type="ECO:0000256" key="4">
    <source>
        <dbReference type="ARBA" id="ARBA00022989"/>
    </source>
</evidence>
<evidence type="ECO:0000313" key="8">
    <source>
        <dbReference type="Proteomes" id="UP000018895"/>
    </source>
</evidence>
<dbReference type="AlphaFoldDB" id="W4QHI3"/>
<comment type="subcellular location">
    <subcellularLocation>
        <location evidence="1">Cell membrane</location>
        <topology evidence="1">Multi-pass membrane protein</topology>
    </subcellularLocation>
</comment>
<evidence type="ECO:0000256" key="6">
    <source>
        <dbReference type="SAM" id="Phobius"/>
    </source>
</evidence>
<protein>
    <submittedName>
        <fullName evidence="7">Drug resistance transporter</fullName>
    </submittedName>
</protein>
<dbReference type="Proteomes" id="UP000018895">
    <property type="component" value="Unassembled WGS sequence"/>
</dbReference>
<dbReference type="GO" id="GO:0022857">
    <property type="term" value="F:transmembrane transporter activity"/>
    <property type="evidence" value="ECO:0007669"/>
    <property type="project" value="InterPro"/>
</dbReference>